<dbReference type="PROSITE" id="PS00889">
    <property type="entry name" value="CNMP_BINDING_2"/>
    <property type="match status" value="1"/>
</dbReference>
<reference evidence="8 11" key="2">
    <citation type="submission" date="2017-06" db="EMBL/GenBank/DDBJ databases">
        <title>Azoarcus.</title>
        <authorList>
            <person name="Woo J.-H."/>
            <person name="Kim H.-S."/>
        </authorList>
    </citation>
    <scope>NUCLEOTIDE SEQUENCE [LARGE SCALE GENOMIC DNA]</scope>
    <source>
        <strain evidence="8 11">TSPY31</strain>
    </source>
</reference>
<dbReference type="PROSITE" id="PS00108">
    <property type="entry name" value="PROTEIN_KINASE_ST"/>
    <property type="match status" value="1"/>
</dbReference>
<evidence type="ECO:0000313" key="10">
    <source>
        <dbReference type="Proteomes" id="UP000244902"/>
    </source>
</evidence>
<dbReference type="Pfam" id="PF00069">
    <property type="entry name" value="Pkinase"/>
    <property type="match status" value="1"/>
</dbReference>
<keyword evidence="8" id="KW-0723">Serine/threonine-protein kinase</keyword>
<evidence type="ECO:0000256" key="4">
    <source>
        <dbReference type="ARBA" id="ARBA00022992"/>
    </source>
</evidence>
<dbReference type="InterPro" id="IPR008271">
    <property type="entry name" value="Ser/Thr_kinase_AS"/>
</dbReference>
<organism evidence="8 11">
    <name type="scientific">Parazoarcus communis</name>
    <dbReference type="NCBI Taxonomy" id="41977"/>
    <lineage>
        <taxon>Bacteria</taxon>
        <taxon>Pseudomonadati</taxon>
        <taxon>Pseudomonadota</taxon>
        <taxon>Betaproteobacteria</taxon>
        <taxon>Rhodocyclales</taxon>
        <taxon>Zoogloeaceae</taxon>
        <taxon>Parazoarcus</taxon>
    </lineage>
</organism>
<evidence type="ECO:0000313" key="9">
    <source>
        <dbReference type="EMBL" id="AWI79872.1"/>
    </source>
</evidence>
<feature type="domain" description="Cyclic nucleotide-binding" evidence="7">
    <location>
        <begin position="299"/>
        <end position="397"/>
    </location>
</feature>
<dbReference type="SUPFAM" id="SSF56112">
    <property type="entry name" value="Protein kinase-like (PK-like)"/>
    <property type="match status" value="1"/>
</dbReference>
<feature type="binding site" evidence="5">
    <location>
        <position position="38"/>
    </location>
    <ligand>
        <name>ATP</name>
        <dbReference type="ChEBI" id="CHEBI:30616"/>
    </ligand>
</feature>
<dbReference type="GO" id="GO:0030553">
    <property type="term" value="F:cGMP binding"/>
    <property type="evidence" value="ECO:0007669"/>
    <property type="project" value="UniProtKB-KW"/>
</dbReference>
<dbReference type="InterPro" id="IPR014710">
    <property type="entry name" value="RmlC-like_jellyroll"/>
</dbReference>
<dbReference type="InterPro" id="IPR017441">
    <property type="entry name" value="Protein_kinase_ATP_BS"/>
</dbReference>
<keyword evidence="11" id="KW-1185">Reference proteome</keyword>
<dbReference type="InterPro" id="IPR045269">
    <property type="entry name" value="Atg1-like"/>
</dbReference>
<accession>A0A2U8GVR9</accession>
<keyword evidence="3 5" id="KW-0067">ATP-binding</keyword>
<dbReference type="GO" id="GO:0005524">
    <property type="term" value="F:ATP binding"/>
    <property type="evidence" value="ECO:0007669"/>
    <property type="project" value="UniProtKB-UniRule"/>
</dbReference>
<keyword evidence="4" id="KW-0142">cGMP-binding</keyword>
<feature type="domain" description="Protein kinase" evidence="6">
    <location>
        <begin position="9"/>
        <end position="270"/>
    </location>
</feature>
<dbReference type="SMART" id="SM00100">
    <property type="entry name" value="cNMP"/>
    <property type="match status" value="1"/>
</dbReference>
<dbReference type="PANTHER" id="PTHR24348:SF68">
    <property type="entry name" value="SERINE_THREONINE-PROTEIN KINASE ATG1C"/>
    <property type="match status" value="1"/>
</dbReference>
<sequence length="428" mass="48321">MQVERIGKYEIRSLLGEGATSAVYLAWDAFHQREVALKQLYPELVSDRDRGRLYRQLMLNEAALAGKLTHPHIAQIYDAVIDDNDAYVVMEFVPGGTLEALVRPDSLPPFERLIEIIFKCSRALDYAFHQGVTHRDIKPANILLCKPDGSDIRISDFGAALQKASETTQIAGIGSPAYMSPQQVREMPLDHRTDIYSLGVVMYQMLTGRLPFEADNNYSLIYRIANDTPQPPIELRPEIPEALDAIVRRAMEKELDRRYQTWAEFSHDLALAFRNRSIALDRKTLPEAEKFQTLRSIAFFREFADAELWEIITLTQWSHLQPGTMIMKEGEAGDHFCFLAEGEARVKKRGKLLNVLSAGECFGEMALFSAGGGIRSASIEAATEVEVITMRARALQRASDTCRMHFYKAFLEVLSTRLSLMSARIANL</sequence>
<dbReference type="EMBL" id="CP022188">
    <property type="protein sequence ID" value="AWI79872.1"/>
    <property type="molecule type" value="Genomic_DNA"/>
</dbReference>
<dbReference type="KEGG" id="acom:CEW83_19375"/>
<dbReference type="SUPFAM" id="SSF51206">
    <property type="entry name" value="cAMP-binding domain-like"/>
    <property type="match status" value="1"/>
</dbReference>
<evidence type="ECO:0000313" key="8">
    <source>
        <dbReference type="EMBL" id="AWI77126.1"/>
    </source>
</evidence>
<dbReference type="PROSITE" id="PS50042">
    <property type="entry name" value="CNMP_BINDING_3"/>
    <property type="match status" value="1"/>
</dbReference>
<dbReference type="InterPro" id="IPR018490">
    <property type="entry name" value="cNMP-bd_dom_sf"/>
</dbReference>
<name>A0A2U8GVR9_9RHOO</name>
<keyword evidence="8" id="KW-0418">Kinase</keyword>
<dbReference type="GO" id="GO:0005737">
    <property type="term" value="C:cytoplasm"/>
    <property type="evidence" value="ECO:0007669"/>
    <property type="project" value="TreeGrafter"/>
</dbReference>
<evidence type="ECO:0000259" key="7">
    <source>
        <dbReference type="PROSITE" id="PS50042"/>
    </source>
</evidence>
<dbReference type="InterPro" id="IPR000595">
    <property type="entry name" value="cNMP-bd_dom"/>
</dbReference>
<dbReference type="Proteomes" id="UP000244930">
    <property type="component" value="Chromosome"/>
</dbReference>
<dbReference type="EMBL" id="CP022187">
    <property type="protein sequence ID" value="AWI77126.1"/>
    <property type="molecule type" value="Genomic_DNA"/>
</dbReference>
<evidence type="ECO:0000256" key="2">
    <source>
        <dbReference type="ARBA" id="ARBA00022741"/>
    </source>
</evidence>
<dbReference type="GO" id="GO:0004674">
    <property type="term" value="F:protein serine/threonine kinase activity"/>
    <property type="evidence" value="ECO:0007669"/>
    <property type="project" value="UniProtKB-KW"/>
</dbReference>
<evidence type="ECO:0000256" key="1">
    <source>
        <dbReference type="ARBA" id="ARBA00022535"/>
    </source>
</evidence>
<dbReference type="PROSITE" id="PS50011">
    <property type="entry name" value="PROTEIN_KINASE_DOM"/>
    <property type="match status" value="1"/>
</dbReference>
<dbReference type="RefSeq" id="WP_108950825.1">
    <property type="nucleotide sequence ID" value="NZ_CP022187.1"/>
</dbReference>
<dbReference type="Gene3D" id="1.10.510.10">
    <property type="entry name" value="Transferase(Phosphotransferase) domain 1"/>
    <property type="match status" value="1"/>
</dbReference>
<dbReference type="InterPro" id="IPR011009">
    <property type="entry name" value="Kinase-like_dom_sf"/>
</dbReference>
<dbReference type="CDD" id="cd14014">
    <property type="entry name" value="STKc_PknB_like"/>
    <property type="match status" value="1"/>
</dbReference>
<dbReference type="Gene3D" id="2.60.120.10">
    <property type="entry name" value="Jelly Rolls"/>
    <property type="match status" value="1"/>
</dbReference>
<evidence type="ECO:0000256" key="3">
    <source>
        <dbReference type="ARBA" id="ARBA00022840"/>
    </source>
</evidence>
<proteinExistence type="predicted"/>
<dbReference type="Gene3D" id="3.30.200.20">
    <property type="entry name" value="Phosphorylase Kinase, domain 1"/>
    <property type="match status" value="1"/>
</dbReference>
<dbReference type="Proteomes" id="UP000244902">
    <property type="component" value="Chromosome"/>
</dbReference>
<dbReference type="InterPro" id="IPR000719">
    <property type="entry name" value="Prot_kinase_dom"/>
</dbReference>
<dbReference type="SMART" id="SM00220">
    <property type="entry name" value="S_TKc"/>
    <property type="match status" value="1"/>
</dbReference>
<keyword evidence="8" id="KW-0808">Transferase</keyword>
<dbReference type="Pfam" id="PF00027">
    <property type="entry name" value="cNMP_binding"/>
    <property type="match status" value="1"/>
</dbReference>
<protein>
    <submittedName>
        <fullName evidence="8">Serine/threonine protein kinase</fullName>
    </submittedName>
</protein>
<keyword evidence="1" id="KW-0140">cGMP</keyword>
<dbReference type="OrthoDB" id="9791419at2"/>
<dbReference type="PANTHER" id="PTHR24348">
    <property type="entry name" value="SERINE/THREONINE-PROTEIN KINASE UNC-51-RELATED"/>
    <property type="match status" value="1"/>
</dbReference>
<reference evidence="9 10" key="1">
    <citation type="submission" date="2017-06" db="EMBL/GenBank/DDBJ databases">
        <title>Azoarcus sp. TSNA42 complete genome sequence.</title>
        <authorList>
            <person name="Woo J.-H."/>
            <person name="Kim H.-S."/>
        </authorList>
    </citation>
    <scope>NUCLEOTIDE SEQUENCE [LARGE SCALE GENOMIC DNA]</scope>
    <source>
        <strain evidence="9 10">TSNA42</strain>
    </source>
</reference>
<evidence type="ECO:0000256" key="5">
    <source>
        <dbReference type="PROSITE-ProRule" id="PRU10141"/>
    </source>
</evidence>
<evidence type="ECO:0000259" key="6">
    <source>
        <dbReference type="PROSITE" id="PS50011"/>
    </source>
</evidence>
<dbReference type="PROSITE" id="PS00107">
    <property type="entry name" value="PROTEIN_KINASE_ATP"/>
    <property type="match status" value="1"/>
</dbReference>
<gene>
    <name evidence="8" type="ORF">CEW83_19375</name>
    <name evidence="9" type="ORF">CEW87_11120</name>
</gene>
<keyword evidence="2 5" id="KW-0547">Nucleotide-binding</keyword>
<dbReference type="AlphaFoldDB" id="A0A2U8GVR9"/>
<dbReference type="CDD" id="cd00038">
    <property type="entry name" value="CAP_ED"/>
    <property type="match status" value="1"/>
</dbReference>
<evidence type="ECO:0000313" key="11">
    <source>
        <dbReference type="Proteomes" id="UP000244930"/>
    </source>
</evidence>
<dbReference type="InterPro" id="IPR018488">
    <property type="entry name" value="cNMP-bd_CS"/>
</dbReference>